<reference evidence="1 2" key="1">
    <citation type="submission" date="2016-12" db="EMBL/GenBank/DDBJ databases">
        <title>The genomes of Aspergillus section Nigri reveals drivers in fungal speciation.</title>
        <authorList>
            <consortium name="DOE Joint Genome Institute"/>
            <person name="Vesth T.C."/>
            <person name="Nybo J."/>
            <person name="Theobald S."/>
            <person name="Brandl J."/>
            <person name="Frisvad J.C."/>
            <person name="Nielsen K.F."/>
            <person name="Lyhne E.K."/>
            <person name="Kogle M.E."/>
            <person name="Kuo A."/>
            <person name="Riley R."/>
            <person name="Clum A."/>
            <person name="Nolan M."/>
            <person name="Lipzen A."/>
            <person name="Salamov A."/>
            <person name="Henrissat B."/>
            <person name="Wiebenga A."/>
            <person name="De Vries R.P."/>
            <person name="Grigoriev I.V."/>
            <person name="Mortensen U.H."/>
            <person name="Andersen M.R."/>
            <person name="Baker S.E."/>
        </authorList>
    </citation>
    <scope>NUCLEOTIDE SEQUENCE [LARGE SCALE GENOMIC DNA]</scope>
    <source>
        <strain evidence="1 2">JOP 1030-1</strain>
    </source>
</reference>
<name>A0A318ZT25_9EURO</name>
<dbReference type="RefSeq" id="XP_025433092.1">
    <property type="nucleotide sequence ID" value="XM_025577263.1"/>
</dbReference>
<sequence length="270" mass="30353">MPSLHLFFNNIRAALVAADKAVSNGSGSQGFRQARDIIRVASEQVSNFEKRVLERKETVQELERALVDLSADNMASALDGANEVLQMVFQALNGVGSTFASEDTPLQGIQQARDKLRDVMEKVLRVEVLVLEQKESLLRLERTLTDAAAKASYRPSRRFNTYNHNHTADYTLSKTATINPALNQYRLTFKMQEMDSADSLAEMQKRALKDLMYSLLKQALHHAQTRDHMDMLEFQNEVEKLKTVLQDGLQSLAVIEDVLISGRDNTPESA</sequence>
<organism evidence="1 2">
    <name type="scientific">Aspergillus saccharolyticus JOP 1030-1</name>
    <dbReference type="NCBI Taxonomy" id="1450539"/>
    <lineage>
        <taxon>Eukaryota</taxon>
        <taxon>Fungi</taxon>
        <taxon>Dikarya</taxon>
        <taxon>Ascomycota</taxon>
        <taxon>Pezizomycotina</taxon>
        <taxon>Eurotiomycetes</taxon>
        <taxon>Eurotiomycetidae</taxon>
        <taxon>Eurotiales</taxon>
        <taxon>Aspergillaceae</taxon>
        <taxon>Aspergillus</taxon>
        <taxon>Aspergillus subgen. Circumdati</taxon>
    </lineage>
</organism>
<gene>
    <name evidence="1" type="ORF">BP01DRAFT_380955</name>
</gene>
<dbReference type="EMBL" id="KZ821225">
    <property type="protein sequence ID" value="PYH47110.1"/>
    <property type="molecule type" value="Genomic_DNA"/>
</dbReference>
<evidence type="ECO:0000313" key="1">
    <source>
        <dbReference type="EMBL" id="PYH47110.1"/>
    </source>
</evidence>
<proteinExistence type="predicted"/>
<protein>
    <submittedName>
        <fullName evidence="1">Uncharacterized protein</fullName>
    </submittedName>
</protein>
<evidence type="ECO:0000313" key="2">
    <source>
        <dbReference type="Proteomes" id="UP000248349"/>
    </source>
</evidence>
<accession>A0A318ZT25</accession>
<dbReference type="AlphaFoldDB" id="A0A318ZT25"/>
<dbReference type="GeneID" id="37078492"/>
<keyword evidence="2" id="KW-1185">Reference proteome</keyword>
<dbReference type="Proteomes" id="UP000248349">
    <property type="component" value="Unassembled WGS sequence"/>
</dbReference>